<evidence type="ECO:0000256" key="1">
    <source>
        <dbReference type="SAM" id="Phobius"/>
    </source>
</evidence>
<evidence type="ECO:0000313" key="4">
    <source>
        <dbReference type="Proteomes" id="UP000286907"/>
    </source>
</evidence>
<dbReference type="EMBL" id="SDWY01000002">
    <property type="protein sequence ID" value="MDN6899959.1"/>
    <property type="molecule type" value="Genomic_DNA"/>
</dbReference>
<proteinExistence type="predicted"/>
<evidence type="ECO:0000313" key="3">
    <source>
        <dbReference type="EMBL" id="QAS69576.1"/>
    </source>
</evidence>
<accession>A0AAJ1VN94</accession>
<keyword evidence="1" id="KW-0472">Membrane</keyword>
<organism evidence="2 5">
    <name type="scientific">Oenococcus sicerae</name>
    <dbReference type="NCBI Taxonomy" id="2203724"/>
    <lineage>
        <taxon>Bacteria</taxon>
        <taxon>Bacillati</taxon>
        <taxon>Bacillota</taxon>
        <taxon>Bacilli</taxon>
        <taxon>Lactobacillales</taxon>
        <taxon>Lactobacillaceae</taxon>
        <taxon>Oenococcus</taxon>
    </lineage>
</organism>
<protein>
    <submittedName>
        <fullName evidence="2">Capsular biosynthesis protein</fullName>
    </submittedName>
</protein>
<keyword evidence="1" id="KW-0812">Transmembrane</keyword>
<sequence>MNTSQFTLTDLVHHLIRYAWLTIILTILGAGSMYVYTKRVALPPARFSASREVYVGTANKKNPYSSFQANESLLSSYIIVANDNKIISATKKDLAQRGWKISKNDISKSISIDSVNGTLFIRFSASATSESKAAELVNAYTESFADQGTKLLPSMPKPVLMSKASKAKVKPSVAGPVHKKAILFGASFGLTLGIVLSLIIGVYKNYKKIERSE</sequence>
<dbReference type="EMBL" id="CP029684">
    <property type="protein sequence ID" value="QAS69576.1"/>
    <property type="molecule type" value="Genomic_DNA"/>
</dbReference>
<name>A0AAJ1VN94_9LACO</name>
<dbReference type="RefSeq" id="WP_128685803.1">
    <property type="nucleotide sequence ID" value="NZ_CP029684.2"/>
</dbReference>
<gene>
    <name evidence="3" type="ORF">DLJ48_03080</name>
    <name evidence="2" type="ORF">EVC35_02915</name>
</gene>
<dbReference type="Proteomes" id="UP001167919">
    <property type="component" value="Unassembled WGS sequence"/>
</dbReference>
<feature type="transmembrane region" description="Helical" evidence="1">
    <location>
        <begin position="181"/>
        <end position="203"/>
    </location>
</feature>
<keyword evidence="1" id="KW-1133">Transmembrane helix</keyword>
<feature type="transmembrane region" description="Helical" evidence="1">
    <location>
        <begin position="15"/>
        <end position="36"/>
    </location>
</feature>
<keyword evidence="4" id="KW-1185">Reference proteome</keyword>
<reference evidence="2" key="2">
    <citation type="submission" date="2019-01" db="EMBL/GenBank/DDBJ databases">
        <title>Oenococcus sicerae UCMA17102.</title>
        <authorList>
            <person name="Cousin F.J."/>
            <person name="Le Guellec R."/>
            <person name="Cretenet M."/>
        </authorList>
    </citation>
    <scope>NUCLEOTIDE SEQUENCE</scope>
    <source>
        <strain evidence="2">UCMA17102</strain>
    </source>
</reference>
<dbReference type="Proteomes" id="UP000286907">
    <property type="component" value="Chromosome"/>
</dbReference>
<evidence type="ECO:0000313" key="2">
    <source>
        <dbReference type="EMBL" id="MDN6899959.1"/>
    </source>
</evidence>
<dbReference type="AlphaFoldDB" id="A0AAJ1VN94"/>
<reference evidence="3 4" key="1">
    <citation type="journal article" date="2019" name="Syst. Appl. Microbiol.">
        <title>Oenococcus sicerae sp. nov., isolated from French cider.</title>
        <authorList>
            <person name="Cousin F.J."/>
            <person name="Le Guellec R."/>
            <person name="Chagnot C."/>
            <person name="Goux D."/>
            <person name="Dalmasso M."/>
            <person name="Laplace J.M."/>
            <person name="Cretenet M."/>
        </authorList>
    </citation>
    <scope>NUCLEOTIDE SEQUENCE [LARGE SCALE GENOMIC DNA]</scope>
    <source>
        <strain evidence="3 4">UCMA 15228</strain>
    </source>
</reference>
<reference evidence="3" key="3">
    <citation type="submission" date="2020-01" db="EMBL/GenBank/DDBJ databases">
        <authorList>
            <person name="Cousin F.J."/>
            <person name="Le Guellec R."/>
            <person name="Cretenet M."/>
        </authorList>
    </citation>
    <scope>NUCLEOTIDE SEQUENCE</scope>
    <source>
        <strain evidence="3">UCMA 15228</strain>
    </source>
</reference>
<evidence type="ECO:0000313" key="5">
    <source>
        <dbReference type="Proteomes" id="UP001167919"/>
    </source>
</evidence>